<dbReference type="GO" id="GO:0003677">
    <property type="term" value="F:DNA binding"/>
    <property type="evidence" value="ECO:0007669"/>
    <property type="project" value="UniProtKB-KW"/>
</dbReference>
<dbReference type="SMART" id="SM00422">
    <property type="entry name" value="HTH_MERR"/>
    <property type="match status" value="1"/>
</dbReference>
<dbReference type="CDD" id="cd04785">
    <property type="entry name" value="HTH_CadR-PbrR-like"/>
    <property type="match status" value="1"/>
</dbReference>
<organism evidence="3 4">
    <name type="scientific">Ancylobacter pratisalsi</name>
    <dbReference type="NCBI Taxonomy" id="1745854"/>
    <lineage>
        <taxon>Bacteria</taxon>
        <taxon>Pseudomonadati</taxon>
        <taxon>Pseudomonadota</taxon>
        <taxon>Alphaproteobacteria</taxon>
        <taxon>Hyphomicrobiales</taxon>
        <taxon>Xanthobacteraceae</taxon>
        <taxon>Ancylobacter</taxon>
    </lineage>
</organism>
<dbReference type="Proteomes" id="UP000464751">
    <property type="component" value="Chromosome"/>
</dbReference>
<evidence type="ECO:0000313" key="3">
    <source>
        <dbReference type="EMBL" id="QIB34078.1"/>
    </source>
</evidence>
<dbReference type="PANTHER" id="PTHR30204:SF92">
    <property type="entry name" value="HTH-TYPE TRANSCRIPTIONAL REGULATOR ZNTR"/>
    <property type="match status" value="1"/>
</dbReference>
<dbReference type="SUPFAM" id="SSF46955">
    <property type="entry name" value="Putative DNA-binding domain"/>
    <property type="match status" value="1"/>
</dbReference>
<evidence type="ECO:0000313" key="4">
    <source>
        <dbReference type="Proteomes" id="UP000464751"/>
    </source>
</evidence>
<dbReference type="PANTHER" id="PTHR30204">
    <property type="entry name" value="REDOX-CYCLING DRUG-SENSING TRANSCRIPTIONAL ACTIVATOR SOXR"/>
    <property type="match status" value="1"/>
</dbReference>
<dbReference type="InterPro" id="IPR009061">
    <property type="entry name" value="DNA-bd_dom_put_sf"/>
</dbReference>
<dbReference type="EMBL" id="CP048630">
    <property type="protein sequence ID" value="QIB34078.1"/>
    <property type="molecule type" value="Genomic_DNA"/>
</dbReference>
<dbReference type="PRINTS" id="PR00040">
    <property type="entry name" value="HTHMERR"/>
</dbReference>
<reference evidence="3 4" key="1">
    <citation type="submission" date="2020-02" db="EMBL/GenBank/DDBJ databases">
        <authorList>
            <person name="Li G."/>
        </authorList>
    </citation>
    <scope>NUCLEOTIDE SEQUENCE [LARGE SCALE GENOMIC DNA]</scope>
    <source>
        <strain evidence="3 4">DSM 102029</strain>
    </source>
</reference>
<keyword evidence="4" id="KW-1185">Reference proteome</keyword>
<dbReference type="GO" id="GO:0003700">
    <property type="term" value="F:DNA-binding transcription factor activity"/>
    <property type="evidence" value="ECO:0007669"/>
    <property type="project" value="InterPro"/>
</dbReference>
<feature type="domain" description="HTH merR-type" evidence="2">
    <location>
        <begin position="9"/>
        <end position="78"/>
    </location>
</feature>
<dbReference type="PROSITE" id="PS00552">
    <property type="entry name" value="HTH_MERR_1"/>
    <property type="match status" value="1"/>
</dbReference>
<accession>A0A6P1YL47</accession>
<dbReference type="KEGG" id="apra:G3A50_10400"/>
<name>A0A6P1YL47_9HYPH</name>
<sequence length="155" mass="16999">MTEPGTSGLFSIGEVARASGVKVPTIRYYEEIGLLPPPPRTEGGRRAYGEADMRRLAFIRHARELGFEIDAIRTLLRLQDEPDQSCAMADAIARDRLVEVEHRIAGLNALKAELERMVEGCTHGHVGDCRVIEILADHGKCRHHEGAAEPAGIGH</sequence>
<protein>
    <submittedName>
        <fullName evidence="3">Helix-turn-helix domain-containing protein</fullName>
    </submittedName>
</protein>
<dbReference type="RefSeq" id="WP_163075223.1">
    <property type="nucleotide sequence ID" value="NZ_CP048630.1"/>
</dbReference>
<dbReference type="Gene3D" id="1.10.1660.10">
    <property type="match status" value="1"/>
</dbReference>
<dbReference type="AlphaFoldDB" id="A0A6P1YL47"/>
<gene>
    <name evidence="3" type="ORF">G3A50_10400</name>
</gene>
<evidence type="ECO:0000259" key="2">
    <source>
        <dbReference type="PROSITE" id="PS50937"/>
    </source>
</evidence>
<dbReference type="PROSITE" id="PS50937">
    <property type="entry name" value="HTH_MERR_2"/>
    <property type="match status" value="1"/>
</dbReference>
<proteinExistence type="predicted"/>
<evidence type="ECO:0000256" key="1">
    <source>
        <dbReference type="ARBA" id="ARBA00023125"/>
    </source>
</evidence>
<dbReference type="Pfam" id="PF13411">
    <property type="entry name" value="MerR_1"/>
    <property type="match status" value="1"/>
</dbReference>
<dbReference type="InterPro" id="IPR047057">
    <property type="entry name" value="MerR_fam"/>
</dbReference>
<dbReference type="InterPro" id="IPR000551">
    <property type="entry name" value="MerR-type_HTH_dom"/>
</dbReference>
<keyword evidence="1" id="KW-0238">DNA-binding</keyword>